<accession>A0A154P6R4</accession>
<evidence type="ECO:0000313" key="2">
    <source>
        <dbReference type="EMBL" id="KZC07034.1"/>
    </source>
</evidence>
<keyword evidence="3" id="KW-1185">Reference proteome</keyword>
<name>A0A154P6R4_DUFNO</name>
<evidence type="ECO:0000313" key="3">
    <source>
        <dbReference type="Proteomes" id="UP000076502"/>
    </source>
</evidence>
<proteinExistence type="predicted"/>
<dbReference type="AlphaFoldDB" id="A0A154P6R4"/>
<sequence>MEAFPPGRELDEHEERLQDKRGDISAAMLLRYLMPASENMSVVGDIDQTGLCSLTGMLLVHVRVTCVIKILMLGIWTPAQQSVLASNSDLLGSSSVKNDSSENVDALKKDDLQSIKNKPHPSIG</sequence>
<evidence type="ECO:0000256" key="1">
    <source>
        <dbReference type="SAM" id="MobiDB-lite"/>
    </source>
</evidence>
<reference evidence="2 3" key="1">
    <citation type="submission" date="2015-07" db="EMBL/GenBank/DDBJ databases">
        <title>The genome of Dufourea novaeangliae.</title>
        <authorList>
            <person name="Pan H."/>
            <person name="Kapheim K."/>
        </authorList>
    </citation>
    <scope>NUCLEOTIDE SEQUENCE [LARGE SCALE GENOMIC DNA]</scope>
    <source>
        <strain evidence="2">0120121106</strain>
        <tissue evidence="2">Whole body</tissue>
    </source>
</reference>
<organism evidence="2 3">
    <name type="scientific">Dufourea novaeangliae</name>
    <name type="common">Sweat bee</name>
    <dbReference type="NCBI Taxonomy" id="178035"/>
    <lineage>
        <taxon>Eukaryota</taxon>
        <taxon>Metazoa</taxon>
        <taxon>Ecdysozoa</taxon>
        <taxon>Arthropoda</taxon>
        <taxon>Hexapoda</taxon>
        <taxon>Insecta</taxon>
        <taxon>Pterygota</taxon>
        <taxon>Neoptera</taxon>
        <taxon>Endopterygota</taxon>
        <taxon>Hymenoptera</taxon>
        <taxon>Apocrita</taxon>
        <taxon>Aculeata</taxon>
        <taxon>Apoidea</taxon>
        <taxon>Anthophila</taxon>
        <taxon>Halictidae</taxon>
        <taxon>Rophitinae</taxon>
        <taxon>Dufourea</taxon>
    </lineage>
</organism>
<dbReference type="Proteomes" id="UP000076502">
    <property type="component" value="Unassembled WGS sequence"/>
</dbReference>
<protein>
    <submittedName>
        <fullName evidence="2">Uncharacterized protein</fullName>
    </submittedName>
</protein>
<gene>
    <name evidence="2" type="ORF">WN55_08918</name>
</gene>
<feature type="compositionally biased region" description="Polar residues" evidence="1">
    <location>
        <begin position="93"/>
        <end position="103"/>
    </location>
</feature>
<feature type="region of interest" description="Disordered" evidence="1">
    <location>
        <begin position="93"/>
        <end position="124"/>
    </location>
</feature>
<dbReference type="EMBL" id="KQ434820">
    <property type="protein sequence ID" value="KZC07034.1"/>
    <property type="molecule type" value="Genomic_DNA"/>
</dbReference>